<feature type="compositionally biased region" description="Basic and acidic residues" evidence="1">
    <location>
        <begin position="198"/>
        <end position="207"/>
    </location>
</feature>
<feature type="compositionally biased region" description="Basic residues" evidence="1">
    <location>
        <begin position="118"/>
        <end position="128"/>
    </location>
</feature>
<comment type="caution">
    <text evidence="2">The sequence shown here is derived from an EMBL/GenBank/DDBJ whole genome shotgun (WGS) entry which is preliminary data.</text>
</comment>
<dbReference type="EMBL" id="JACIFP010000001">
    <property type="protein sequence ID" value="MBB4134847.1"/>
    <property type="molecule type" value="Genomic_DNA"/>
</dbReference>
<accession>A0A840F5N3</accession>
<feature type="region of interest" description="Disordered" evidence="1">
    <location>
        <begin position="1"/>
        <end position="162"/>
    </location>
</feature>
<feature type="compositionally biased region" description="Basic and acidic residues" evidence="1">
    <location>
        <begin position="14"/>
        <end position="26"/>
    </location>
</feature>
<gene>
    <name evidence="2" type="ORF">BKA16_001399</name>
</gene>
<evidence type="ECO:0000313" key="2">
    <source>
        <dbReference type="EMBL" id="MBB4134847.1"/>
    </source>
</evidence>
<feature type="region of interest" description="Disordered" evidence="1">
    <location>
        <begin position="198"/>
        <end position="220"/>
    </location>
</feature>
<organism evidence="2 3">
    <name type="scientific">Gordonia humi</name>
    <dbReference type="NCBI Taxonomy" id="686429"/>
    <lineage>
        <taxon>Bacteria</taxon>
        <taxon>Bacillati</taxon>
        <taxon>Actinomycetota</taxon>
        <taxon>Actinomycetes</taxon>
        <taxon>Mycobacteriales</taxon>
        <taxon>Gordoniaceae</taxon>
        <taxon>Gordonia</taxon>
    </lineage>
</organism>
<protein>
    <submittedName>
        <fullName evidence="2">Uncharacterized protein</fullName>
    </submittedName>
</protein>
<name>A0A840F5N3_9ACTN</name>
<dbReference type="RefSeq" id="WP_183369961.1">
    <property type="nucleotide sequence ID" value="NZ_BAABHL010000037.1"/>
</dbReference>
<keyword evidence="3" id="KW-1185">Reference proteome</keyword>
<feature type="compositionally biased region" description="Basic and acidic residues" evidence="1">
    <location>
        <begin position="62"/>
        <end position="78"/>
    </location>
</feature>
<proteinExistence type="predicted"/>
<dbReference type="AlphaFoldDB" id="A0A840F5N3"/>
<reference evidence="2 3" key="1">
    <citation type="submission" date="2020-08" db="EMBL/GenBank/DDBJ databases">
        <title>Sequencing the genomes of 1000 actinobacteria strains.</title>
        <authorList>
            <person name="Klenk H.-P."/>
        </authorList>
    </citation>
    <scope>NUCLEOTIDE SEQUENCE [LARGE SCALE GENOMIC DNA]</scope>
    <source>
        <strain evidence="2 3">DSM 45298</strain>
    </source>
</reference>
<evidence type="ECO:0000256" key="1">
    <source>
        <dbReference type="SAM" id="MobiDB-lite"/>
    </source>
</evidence>
<sequence>MNGASSTAVTGPDRWTDAAGRRDRGTGGRPSQRRRVHESANRARPANRIGSVGISSDGLVDGGDHRAAVGDHVGEHQGDQPSAVRGRRGRQTPRRSGDAVDAVRQTLTRPCPVAADRHRFRGAGHRAGGRGEQPSVAAEPAGPDHQSRQASRAQSVAQASDRRLVDVVADSPHHLIDDGKVQHPFHDDEQIVVRGEPVVRGRPDSHRSAPSRSARTCATVSKYRATDASAIGLSGR</sequence>
<dbReference type="Proteomes" id="UP000551501">
    <property type="component" value="Unassembled WGS sequence"/>
</dbReference>
<feature type="compositionally biased region" description="Low complexity" evidence="1">
    <location>
        <begin position="148"/>
        <end position="159"/>
    </location>
</feature>
<feature type="compositionally biased region" description="Polar residues" evidence="1">
    <location>
        <begin position="208"/>
        <end position="219"/>
    </location>
</feature>
<evidence type="ECO:0000313" key="3">
    <source>
        <dbReference type="Proteomes" id="UP000551501"/>
    </source>
</evidence>